<gene>
    <name evidence="2" type="ORF">ANCCAN_18489</name>
</gene>
<dbReference type="Proteomes" id="UP000252519">
    <property type="component" value="Unassembled WGS sequence"/>
</dbReference>
<evidence type="ECO:0000313" key="2">
    <source>
        <dbReference type="EMBL" id="RCN35638.1"/>
    </source>
</evidence>
<organism evidence="2 3">
    <name type="scientific">Ancylostoma caninum</name>
    <name type="common">Dog hookworm</name>
    <dbReference type="NCBI Taxonomy" id="29170"/>
    <lineage>
        <taxon>Eukaryota</taxon>
        <taxon>Metazoa</taxon>
        <taxon>Ecdysozoa</taxon>
        <taxon>Nematoda</taxon>
        <taxon>Chromadorea</taxon>
        <taxon>Rhabditida</taxon>
        <taxon>Rhabditina</taxon>
        <taxon>Rhabditomorpha</taxon>
        <taxon>Strongyloidea</taxon>
        <taxon>Ancylostomatidae</taxon>
        <taxon>Ancylostomatinae</taxon>
        <taxon>Ancylostoma</taxon>
    </lineage>
</organism>
<evidence type="ECO:0000313" key="3">
    <source>
        <dbReference type="Proteomes" id="UP000252519"/>
    </source>
</evidence>
<reference evidence="2 3" key="1">
    <citation type="submission" date="2014-10" db="EMBL/GenBank/DDBJ databases">
        <title>Draft genome of the hookworm Ancylostoma caninum.</title>
        <authorList>
            <person name="Mitreva M."/>
        </authorList>
    </citation>
    <scope>NUCLEOTIDE SEQUENCE [LARGE SCALE GENOMIC DNA]</scope>
    <source>
        <strain evidence="2 3">Baltimore</strain>
    </source>
</reference>
<dbReference type="OrthoDB" id="5861869at2759"/>
<sequence length="113" mass="13330">MAPTGGGPPKRTDLIFDALSKGFKSFIAHYSDEVQRLRDELTEADSTQMKHLNDELYRAEESLQLYESHKQRLAKLYEKYRSGAFNNMKAIRMLLNCDRRDFLPVMLWIWLRC</sequence>
<evidence type="ECO:0000256" key="1">
    <source>
        <dbReference type="SAM" id="Coils"/>
    </source>
</evidence>
<dbReference type="EMBL" id="JOJR01000639">
    <property type="protein sequence ID" value="RCN35638.1"/>
    <property type="molecule type" value="Genomic_DNA"/>
</dbReference>
<comment type="caution">
    <text evidence="2">The sequence shown here is derived from an EMBL/GenBank/DDBJ whole genome shotgun (WGS) entry which is preliminary data.</text>
</comment>
<protein>
    <submittedName>
        <fullName evidence="2">Uncharacterized protein</fullName>
    </submittedName>
</protein>
<proteinExistence type="predicted"/>
<accession>A0A368FVZ0</accession>
<dbReference type="AlphaFoldDB" id="A0A368FVZ0"/>
<keyword evidence="1" id="KW-0175">Coiled coil</keyword>
<feature type="coiled-coil region" evidence="1">
    <location>
        <begin position="27"/>
        <end position="79"/>
    </location>
</feature>
<name>A0A368FVZ0_ANCCA</name>
<keyword evidence="3" id="KW-1185">Reference proteome</keyword>